<accession>A0AAE5P472</accession>
<dbReference type="EMBL" id="NTYW01000028">
    <property type="protein sequence ID" value="PES34474.1"/>
    <property type="molecule type" value="Genomic_DNA"/>
</dbReference>
<protein>
    <submittedName>
        <fullName evidence="1">Uncharacterized protein</fullName>
    </submittedName>
</protein>
<evidence type="ECO:0000313" key="2">
    <source>
        <dbReference type="Proteomes" id="UP000220341"/>
    </source>
</evidence>
<sequence>MQKREGITIIHPDNENLLEVLGYVNKALININKAIDDFEKQKDFERVYELKTVKVNLEISKKVIIYGLFHN</sequence>
<proteinExistence type="predicted"/>
<gene>
    <name evidence="1" type="ORF">CN497_19850</name>
</gene>
<comment type="caution">
    <text evidence="1">The sequence shown here is derived from an EMBL/GenBank/DDBJ whole genome shotgun (WGS) entry which is preliminary data.</text>
</comment>
<dbReference type="Proteomes" id="UP000220341">
    <property type="component" value="Unassembled WGS sequence"/>
</dbReference>
<name>A0AAE5P472_PRIMG</name>
<evidence type="ECO:0000313" key="1">
    <source>
        <dbReference type="EMBL" id="PES34474.1"/>
    </source>
</evidence>
<organism evidence="1 2">
    <name type="scientific">Priestia megaterium</name>
    <name type="common">Bacillus megaterium</name>
    <dbReference type="NCBI Taxonomy" id="1404"/>
    <lineage>
        <taxon>Bacteria</taxon>
        <taxon>Bacillati</taxon>
        <taxon>Bacillota</taxon>
        <taxon>Bacilli</taxon>
        <taxon>Bacillales</taxon>
        <taxon>Bacillaceae</taxon>
        <taxon>Priestia</taxon>
    </lineage>
</organism>
<reference evidence="1 2" key="1">
    <citation type="submission" date="2017-09" db="EMBL/GenBank/DDBJ databases">
        <title>Large-scale bioinformatics analysis of Bacillus genomes uncovers conserved roles of natural products in bacterial physiology.</title>
        <authorList>
            <consortium name="Agbiome Team Llc"/>
            <person name="Bleich R.M."/>
            <person name="Kirk G.J."/>
            <person name="Santa Maria K.C."/>
            <person name="Allen S.E."/>
            <person name="Farag S."/>
            <person name="Shank E.A."/>
            <person name="Bowers A."/>
        </authorList>
    </citation>
    <scope>NUCLEOTIDE SEQUENCE [LARGE SCALE GENOMIC DNA]</scope>
    <source>
        <strain evidence="1 2">AFS003013</strain>
    </source>
</reference>
<dbReference type="AlphaFoldDB" id="A0AAE5P472"/>